<organism evidence="2 3">
    <name type="scientific">Mucilaginibacter pallidiroseus</name>
    <dbReference type="NCBI Taxonomy" id="2599295"/>
    <lineage>
        <taxon>Bacteria</taxon>
        <taxon>Pseudomonadati</taxon>
        <taxon>Bacteroidota</taxon>
        <taxon>Sphingobacteriia</taxon>
        <taxon>Sphingobacteriales</taxon>
        <taxon>Sphingobacteriaceae</taxon>
        <taxon>Mucilaginibacter</taxon>
    </lineage>
</organism>
<name>A0A563UIA5_9SPHI</name>
<feature type="domain" description="Metallo-beta-lactamase" evidence="1">
    <location>
        <begin position="13"/>
        <end position="189"/>
    </location>
</feature>
<dbReference type="Pfam" id="PF12706">
    <property type="entry name" value="Lactamase_B_2"/>
    <property type="match status" value="1"/>
</dbReference>
<accession>A0A563UIA5</accession>
<comment type="caution">
    <text evidence="2">The sequence shown here is derived from an EMBL/GenBank/DDBJ whole genome shotgun (WGS) entry which is preliminary data.</text>
</comment>
<evidence type="ECO:0000313" key="3">
    <source>
        <dbReference type="Proteomes" id="UP000320042"/>
    </source>
</evidence>
<protein>
    <submittedName>
        <fullName evidence="2">MBL fold metallo-hydrolase</fullName>
    </submittedName>
</protein>
<keyword evidence="2" id="KW-0378">Hydrolase</keyword>
<gene>
    <name evidence="2" type="ORF">FPZ43_00445</name>
</gene>
<dbReference type="InterPro" id="IPR052533">
    <property type="entry name" value="WalJ/YycJ-like"/>
</dbReference>
<sequence length="276" mass="30769">MPVYIASLNSGSNGNCYYVGNEREAVLVDAGISCRETEKRMARLGLSMQIVKAIFISHEHSDHIRGLAVLAKKYRLPVYVTDGTVHHCGDVPRELCMPLKAYSSVQIGSLVITAFPKHHDAAEPTSFMIADGDTRIGVFTDIGATCEHLIKHFNQCHAVFLEANYDEQMLEQGRYPYYLKRRIRGGKGHLSNKQALDLFINHKPNYMSHVLLAHLSKDNNDPQLAQQLFAQHAGNTHVSVASRYVESEVYCINPGSSIAKEVLPNFITGQLQFVLS</sequence>
<dbReference type="PANTHER" id="PTHR47619">
    <property type="entry name" value="METALLO-HYDROLASE YYCJ-RELATED"/>
    <property type="match status" value="1"/>
</dbReference>
<keyword evidence="3" id="KW-1185">Reference proteome</keyword>
<dbReference type="EMBL" id="VOEJ01000001">
    <property type="protein sequence ID" value="TWR30988.1"/>
    <property type="molecule type" value="Genomic_DNA"/>
</dbReference>
<reference evidence="2 3" key="1">
    <citation type="submission" date="2019-07" db="EMBL/GenBank/DDBJ databases">
        <authorList>
            <person name="Kim J."/>
        </authorList>
    </citation>
    <scope>NUCLEOTIDE SEQUENCE [LARGE SCALE GENOMIC DNA]</scope>
    <source>
        <strain evidence="3">dk17</strain>
    </source>
</reference>
<dbReference type="GO" id="GO:0016787">
    <property type="term" value="F:hydrolase activity"/>
    <property type="evidence" value="ECO:0007669"/>
    <property type="project" value="UniProtKB-KW"/>
</dbReference>
<dbReference type="Gene3D" id="3.60.15.10">
    <property type="entry name" value="Ribonuclease Z/Hydroxyacylglutathione hydrolase-like"/>
    <property type="match status" value="1"/>
</dbReference>
<dbReference type="SUPFAM" id="SSF56281">
    <property type="entry name" value="Metallo-hydrolase/oxidoreductase"/>
    <property type="match status" value="1"/>
</dbReference>
<dbReference type="SMART" id="SM00849">
    <property type="entry name" value="Lactamase_B"/>
    <property type="match status" value="1"/>
</dbReference>
<dbReference type="PANTHER" id="PTHR47619:SF1">
    <property type="entry name" value="EXODEOXYRIBONUCLEASE WALJ"/>
    <property type="match status" value="1"/>
</dbReference>
<proteinExistence type="predicted"/>
<dbReference type="OrthoDB" id="9781189at2"/>
<evidence type="ECO:0000313" key="2">
    <source>
        <dbReference type="EMBL" id="TWR30988.1"/>
    </source>
</evidence>
<dbReference type="RefSeq" id="WP_146379885.1">
    <property type="nucleotide sequence ID" value="NZ_VOEJ01000001.1"/>
</dbReference>
<dbReference type="InterPro" id="IPR036866">
    <property type="entry name" value="RibonucZ/Hydroxyglut_hydro"/>
</dbReference>
<dbReference type="Proteomes" id="UP000320042">
    <property type="component" value="Unassembled WGS sequence"/>
</dbReference>
<evidence type="ECO:0000259" key="1">
    <source>
        <dbReference type="SMART" id="SM00849"/>
    </source>
</evidence>
<dbReference type="AlphaFoldDB" id="A0A563UIA5"/>
<dbReference type="InterPro" id="IPR001279">
    <property type="entry name" value="Metallo-B-lactamas"/>
</dbReference>